<organism evidence="1 2">
    <name type="scientific">Limnobacter parvus</name>
    <dbReference type="NCBI Taxonomy" id="2939690"/>
    <lineage>
        <taxon>Bacteria</taxon>
        <taxon>Pseudomonadati</taxon>
        <taxon>Pseudomonadota</taxon>
        <taxon>Betaproteobacteria</taxon>
        <taxon>Burkholderiales</taxon>
        <taxon>Burkholderiaceae</taxon>
        <taxon>Limnobacter</taxon>
    </lineage>
</organism>
<gene>
    <name evidence="1" type="ORF">NSP04_04030</name>
</gene>
<reference evidence="1" key="1">
    <citation type="submission" date="2022-07" db="EMBL/GenBank/DDBJ databases">
        <authorList>
            <person name="Xamxidin M."/>
        </authorList>
    </citation>
    <scope>NUCLEOTIDE SEQUENCE</scope>
    <source>
        <strain evidence="1">YS8-69</strain>
    </source>
</reference>
<sequence>MSGTMESLGLVQQSMAGFNDSAVQISENSKKILVSNSEVAAQVENTVGQTMLWLGQVESTQKSMHSMQSLLNQTADLKNALQAVSLNTTNTLGVLKQSVSGYELSAT</sequence>
<protein>
    <submittedName>
        <fullName evidence="1">Uncharacterized protein</fullName>
    </submittedName>
</protein>
<accession>A0ABT1XEV5</accession>
<evidence type="ECO:0000313" key="2">
    <source>
        <dbReference type="Proteomes" id="UP001165267"/>
    </source>
</evidence>
<dbReference type="RefSeq" id="WP_257511042.1">
    <property type="nucleotide sequence ID" value="NZ_JANKHG010000014.1"/>
</dbReference>
<comment type="caution">
    <text evidence="1">The sequence shown here is derived from an EMBL/GenBank/DDBJ whole genome shotgun (WGS) entry which is preliminary data.</text>
</comment>
<keyword evidence="2" id="KW-1185">Reference proteome</keyword>
<name>A0ABT1XEV5_9BURK</name>
<evidence type="ECO:0000313" key="1">
    <source>
        <dbReference type="EMBL" id="MCR2745811.1"/>
    </source>
</evidence>
<dbReference type="Proteomes" id="UP001165267">
    <property type="component" value="Unassembled WGS sequence"/>
</dbReference>
<dbReference type="EMBL" id="JANKHG010000014">
    <property type="protein sequence ID" value="MCR2745811.1"/>
    <property type="molecule type" value="Genomic_DNA"/>
</dbReference>
<proteinExistence type="predicted"/>